<gene>
    <name evidence="2" type="ORF">SAMN05660293_00402</name>
</gene>
<sequence length="375" mass="42458">MKINSGTIILFLALLVGSGALYAQERFYFRNGNTFPHRIVEANDKEIKFLEPKGDATIRRGIDRENVVVAFNAHGLFIVIKDLSADPETSRKSLEKFYNATGPSTDLLIKSTPIEVIPATIRMENDAINYLTEDNKPASINKNDLVAIIYQDGRHLLLKDPEEAENLLTAAADKVLKYSKPASKRNNAPPTKVVTAPQPVPEKTKQPVLSEQEYKEYRQKSITKVEQFSDYLQVIVDRSFSMNERDLAIKNALQLFLPETQIEVSSKNRKGVTKLPLEMYLKRLKMLPYGNVQIKWSQIEYVSELKQEQDGNYYGTIVGNQTFTGYGEKNQNILYSDITKKSVRVKLEAYQKEIDGQSKTNWTVLLGNIGVVADE</sequence>
<proteinExistence type="predicted"/>
<dbReference type="AlphaFoldDB" id="A0A1T5BJI3"/>
<evidence type="ECO:0000313" key="3">
    <source>
        <dbReference type="Proteomes" id="UP000190897"/>
    </source>
</evidence>
<accession>A0A1T5BJI3</accession>
<feature type="region of interest" description="Disordered" evidence="1">
    <location>
        <begin position="181"/>
        <end position="204"/>
    </location>
</feature>
<keyword evidence="3" id="KW-1185">Reference proteome</keyword>
<organism evidence="2 3">
    <name type="scientific">Dyadobacter psychrophilus</name>
    <dbReference type="NCBI Taxonomy" id="651661"/>
    <lineage>
        <taxon>Bacteria</taxon>
        <taxon>Pseudomonadati</taxon>
        <taxon>Bacteroidota</taxon>
        <taxon>Cytophagia</taxon>
        <taxon>Cytophagales</taxon>
        <taxon>Spirosomataceae</taxon>
        <taxon>Dyadobacter</taxon>
    </lineage>
</organism>
<dbReference type="Proteomes" id="UP000190897">
    <property type="component" value="Unassembled WGS sequence"/>
</dbReference>
<evidence type="ECO:0000256" key="1">
    <source>
        <dbReference type="SAM" id="MobiDB-lite"/>
    </source>
</evidence>
<dbReference type="OrthoDB" id="953811at2"/>
<dbReference type="STRING" id="651661.SAMN05660293_00402"/>
<evidence type="ECO:0000313" key="2">
    <source>
        <dbReference type="EMBL" id="SKB47408.1"/>
    </source>
</evidence>
<dbReference type="RefSeq" id="WP_082212991.1">
    <property type="nucleotide sequence ID" value="NZ_FUZA01000001.1"/>
</dbReference>
<dbReference type="EMBL" id="FUZA01000001">
    <property type="protein sequence ID" value="SKB47408.1"/>
    <property type="molecule type" value="Genomic_DNA"/>
</dbReference>
<protein>
    <submittedName>
        <fullName evidence="2">Uncharacterized protein</fullName>
    </submittedName>
</protein>
<reference evidence="3" key="1">
    <citation type="submission" date="2017-02" db="EMBL/GenBank/DDBJ databases">
        <authorList>
            <person name="Varghese N."/>
            <person name="Submissions S."/>
        </authorList>
    </citation>
    <scope>NUCLEOTIDE SEQUENCE [LARGE SCALE GENOMIC DNA]</scope>
    <source>
        <strain evidence="3">DSM 22270</strain>
    </source>
</reference>
<name>A0A1T5BJI3_9BACT</name>